<dbReference type="Proteomes" id="UP001150581">
    <property type="component" value="Unassembled WGS sequence"/>
</dbReference>
<evidence type="ECO:0000313" key="1">
    <source>
        <dbReference type="EMBL" id="KAJ1897155.1"/>
    </source>
</evidence>
<protein>
    <submittedName>
        <fullName evidence="1">Uncharacterized protein</fullName>
    </submittedName>
</protein>
<reference evidence="1" key="1">
    <citation type="submission" date="2022-07" db="EMBL/GenBank/DDBJ databases">
        <title>Phylogenomic reconstructions and comparative analyses of Kickxellomycotina fungi.</title>
        <authorList>
            <person name="Reynolds N.K."/>
            <person name="Stajich J.E."/>
            <person name="Barry K."/>
            <person name="Grigoriev I.V."/>
            <person name="Crous P."/>
            <person name="Smith M.E."/>
        </authorList>
    </citation>
    <scope>NUCLEOTIDE SEQUENCE</scope>
    <source>
        <strain evidence="1">Benny 63K</strain>
    </source>
</reference>
<evidence type="ECO:0000313" key="2">
    <source>
        <dbReference type="Proteomes" id="UP001150581"/>
    </source>
</evidence>
<keyword evidence="2" id="KW-1185">Reference proteome</keyword>
<organism evidence="1 2">
    <name type="scientific">Kickxella alabastrina</name>
    <dbReference type="NCBI Taxonomy" id="61397"/>
    <lineage>
        <taxon>Eukaryota</taxon>
        <taxon>Fungi</taxon>
        <taxon>Fungi incertae sedis</taxon>
        <taxon>Zoopagomycota</taxon>
        <taxon>Kickxellomycotina</taxon>
        <taxon>Kickxellomycetes</taxon>
        <taxon>Kickxellales</taxon>
        <taxon>Kickxellaceae</taxon>
        <taxon>Kickxella</taxon>
    </lineage>
</organism>
<gene>
    <name evidence="1" type="ORF">LPJ66_003549</name>
</gene>
<name>A0ACC1IM02_9FUNG</name>
<accession>A0ACC1IM02</accession>
<dbReference type="EMBL" id="JANBPG010000361">
    <property type="protein sequence ID" value="KAJ1897155.1"/>
    <property type="molecule type" value="Genomic_DNA"/>
</dbReference>
<comment type="caution">
    <text evidence="1">The sequence shown here is derived from an EMBL/GenBank/DDBJ whole genome shotgun (WGS) entry which is preliminary data.</text>
</comment>
<proteinExistence type="predicted"/>
<sequence>MSVSHQRFKLRYPKDSYTYEAVRAILLHGNNSFRWEVVFEQSEEERLEFLDDATNLTVYKPDGSQIDINGTLGIESYLVNCGDLAKTLDPVQISHQLQLRQEIRVLLEKGVKVKNCADDNRETIEREFELFAKKFVQTHQFVLWKNGWCGHYFGTKTTFVDLALTVSIKRLMIILAPINMKLYDIISPKGSPNLHTVVNRVAEALSKLQSFFKMFDDDLAECLKAIEDAAAKKAAEEEGANKDEKKVVEENGESEAEE</sequence>